<evidence type="ECO:0000256" key="10">
    <source>
        <dbReference type="ARBA" id="ARBA00022786"/>
    </source>
</evidence>
<evidence type="ECO:0000256" key="13">
    <source>
        <dbReference type="ARBA" id="ARBA00023136"/>
    </source>
</evidence>
<evidence type="ECO:0000256" key="3">
    <source>
        <dbReference type="ARBA" id="ARBA00004906"/>
    </source>
</evidence>
<dbReference type="CDD" id="cd16461">
    <property type="entry name" value="RING-H2_EL5-like"/>
    <property type="match status" value="1"/>
</dbReference>
<feature type="transmembrane region" description="Helical" evidence="17">
    <location>
        <begin position="80"/>
        <end position="102"/>
    </location>
</feature>
<dbReference type="EC" id="2.3.2.27" evidence="4"/>
<evidence type="ECO:0000259" key="18">
    <source>
        <dbReference type="PROSITE" id="PS50089"/>
    </source>
</evidence>
<keyword evidence="12 17" id="KW-1133">Transmembrane helix</keyword>
<name>A0AAV9BNZ6_ACOGR</name>
<dbReference type="GO" id="GO:0016020">
    <property type="term" value="C:membrane"/>
    <property type="evidence" value="ECO:0007669"/>
    <property type="project" value="UniProtKB-SubCell"/>
</dbReference>
<evidence type="ECO:0000256" key="1">
    <source>
        <dbReference type="ARBA" id="ARBA00000900"/>
    </source>
</evidence>
<dbReference type="PROSITE" id="PS50089">
    <property type="entry name" value="ZF_RING_2"/>
    <property type="match status" value="1"/>
</dbReference>
<keyword evidence="8" id="KW-0732">Signal</keyword>
<organism evidence="19 20">
    <name type="scientific">Acorus gramineus</name>
    <name type="common">Dwarf sweet flag</name>
    <dbReference type="NCBI Taxonomy" id="55184"/>
    <lineage>
        <taxon>Eukaryota</taxon>
        <taxon>Viridiplantae</taxon>
        <taxon>Streptophyta</taxon>
        <taxon>Embryophyta</taxon>
        <taxon>Tracheophyta</taxon>
        <taxon>Spermatophyta</taxon>
        <taxon>Magnoliopsida</taxon>
        <taxon>Liliopsida</taxon>
        <taxon>Acoraceae</taxon>
        <taxon>Acorus</taxon>
    </lineage>
</organism>
<evidence type="ECO:0000256" key="12">
    <source>
        <dbReference type="ARBA" id="ARBA00022989"/>
    </source>
</evidence>
<keyword evidence="20" id="KW-1185">Reference proteome</keyword>
<keyword evidence="13 17" id="KW-0472">Membrane</keyword>
<accession>A0AAV9BNZ6</accession>
<protein>
    <recommendedName>
        <fullName evidence="4">RING-type E3 ubiquitin transferase</fullName>
        <ecNumber evidence="4">2.3.2.27</ecNumber>
    </recommendedName>
</protein>
<dbReference type="EMBL" id="JAUJYN010000002">
    <property type="protein sequence ID" value="KAK1278335.1"/>
    <property type="molecule type" value="Genomic_DNA"/>
</dbReference>
<dbReference type="Proteomes" id="UP001179952">
    <property type="component" value="Unassembled WGS sequence"/>
</dbReference>
<dbReference type="GO" id="GO:0008270">
    <property type="term" value="F:zinc ion binding"/>
    <property type="evidence" value="ECO:0007669"/>
    <property type="project" value="UniProtKB-KW"/>
</dbReference>
<comment type="catalytic activity">
    <reaction evidence="1">
        <text>S-ubiquitinyl-[E2 ubiquitin-conjugating enzyme]-L-cysteine + [acceptor protein]-L-lysine = [E2 ubiquitin-conjugating enzyme]-L-cysteine + N(6)-ubiquitinyl-[acceptor protein]-L-lysine.</text>
        <dbReference type="EC" id="2.3.2.27"/>
    </reaction>
</comment>
<dbReference type="SUPFAM" id="SSF57850">
    <property type="entry name" value="RING/U-box"/>
    <property type="match status" value="1"/>
</dbReference>
<evidence type="ECO:0000256" key="9">
    <source>
        <dbReference type="ARBA" id="ARBA00022771"/>
    </source>
</evidence>
<keyword evidence="6 17" id="KW-0812">Transmembrane</keyword>
<dbReference type="FunFam" id="3.30.40.10:FF:000285">
    <property type="entry name" value="RING-H2 finger protein ATL43"/>
    <property type="match status" value="1"/>
</dbReference>
<evidence type="ECO:0000256" key="7">
    <source>
        <dbReference type="ARBA" id="ARBA00022723"/>
    </source>
</evidence>
<comment type="pathway">
    <text evidence="3">Protein modification; protein ubiquitination.</text>
</comment>
<dbReference type="SMART" id="SM01197">
    <property type="entry name" value="FANCL_C"/>
    <property type="match status" value="1"/>
</dbReference>
<feature type="region of interest" description="Disordered" evidence="16">
    <location>
        <begin position="113"/>
        <end position="137"/>
    </location>
</feature>
<comment type="similarity">
    <text evidence="14">Belongs to the RING-type zinc finger family. ATL subfamily.</text>
</comment>
<feature type="compositionally biased region" description="Low complexity" evidence="16">
    <location>
        <begin position="260"/>
        <end position="270"/>
    </location>
</feature>
<reference evidence="19" key="2">
    <citation type="submission" date="2023-06" db="EMBL/GenBank/DDBJ databases">
        <authorList>
            <person name="Ma L."/>
            <person name="Liu K.-W."/>
            <person name="Li Z."/>
            <person name="Hsiao Y.-Y."/>
            <person name="Qi Y."/>
            <person name="Fu T."/>
            <person name="Tang G."/>
            <person name="Zhang D."/>
            <person name="Sun W.-H."/>
            <person name="Liu D.-K."/>
            <person name="Li Y."/>
            <person name="Chen G.-Z."/>
            <person name="Liu X.-D."/>
            <person name="Liao X.-Y."/>
            <person name="Jiang Y.-T."/>
            <person name="Yu X."/>
            <person name="Hao Y."/>
            <person name="Huang J."/>
            <person name="Zhao X.-W."/>
            <person name="Ke S."/>
            <person name="Chen Y.-Y."/>
            <person name="Wu W.-L."/>
            <person name="Hsu J.-L."/>
            <person name="Lin Y.-F."/>
            <person name="Huang M.-D."/>
            <person name="Li C.-Y."/>
            <person name="Huang L."/>
            <person name="Wang Z.-W."/>
            <person name="Zhao X."/>
            <person name="Zhong W.-Y."/>
            <person name="Peng D.-H."/>
            <person name="Ahmad S."/>
            <person name="Lan S."/>
            <person name="Zhang J.-S."/>
            <person name="Tsai W.-C."/>
            <person name="Van De Peer Y."/>
            <person name="Liu Z.-J."/>
        </authorList>
    </citation>
    <scope>NUCLEOTIDE SEQUENCE</scope>
    <source>
        <strain evidence="19">SCP</strain>
        <tissue evidence="19">Leaves</tissue>
    </source>
</reference>
<dbReference type="InterPro" id="IPR013083">
    <property type="entry name" value="Znf_RING/FYVE/PHD"/>
</dbReference>
<keyword evidence="5" id="KW-0808">Transferase</keyword>
<evidence type="ECO:0000313" key="20">
    <source>
        <dbReference type="Proteomes" id="UP001179952"/>
    </source>
</evidence>
<reference evidence="19" key="1">
    <citation type="journal article" date="2023" name="Nat. Commun.">
        <title>Diploid and tetraploid genomes of Acorus and the evolution of monocots.</title>
        <authorList>
            <person name="Ma L."/>
            <person name="Liu K.W."/>
            <person name="Li Z."/>
            <person name="Hsiao Y.Y."/>
            <person name="Qi Y."/>
            <person name="Fu T."/>
            <person name="Tang G.D."/>
            <person name="Zhang D."/>
            <person name="Sun W.H."/>
            <person name="Liu D.K."/>
            <person name="Li Y."/>
            <person name="Chen G.Z."/>
            <person name="Liu X.D."/>
            <person name="Liao X.Y."/>
            <person name="Jiang Y.T."/>
            <person name="Yu X."/>
            <person name="Hao Y."/>
            <person name="Huang J."/>
            <person name="Zhao X.W."/>
            <person name="Ke S."/>
            <person name="Chen Y.Y."/>
            <person name="Wu W.L."/>
            <person name="Hsu J.L."/>
            <person name="Lin Y.F."/>
            <person name="Huang M.D."/>
            <person name="Li C.Y."/>
            <person name="Huang L."/>
            <person name="Wang Z.W."/>
            <person name="Zhao X."/>
            <person name="Zhong W.Y."/>
            <person name="Peng D.H."/>
            <person name="Ahmad S."/>
            <person name="Lan S."/>
            <person name="Zhang J.S."/>
            <person name="Tsai W.C."/>
            <person name="Van de Peer Y."/>
            <person name="Liu Z.J."/>
        </authorList>
    </citation>
    <scope>NUCLEOTIDE SEQUENCE</scope>
    <source>
        <strain evidence="19">SCP</strain>
    </source>
</reference>
<dbReference type="InterPro" id="IPR001841">
    <property type="entry name" value="Znf_RING"/>
</dbReference>
<evidence type="ECO:0000256" key="17">
    <source>
        <dbReference type="SAM" id="Phobius"/>
    </source>
</evidence>
<evidence type="ECO:0000256" key="4">
    <source>
        <dbReference type="ARBA" id="ARBA00012483"/>
    </source>
</evidence>
<evidence type="ECO:0000256" key="8">
    <source>
        <dbReference type="ARBA" id="ARBA00022729"/>
    </source>
</evidence>
<dbReference type="AlphaFoldDB" id="A0AAV9BNZ6"/>
<evidence type="ECO:0000256" key="14">
    <source>
        <dbReference type="ARBA" id="ARBA00024209"/>
    </source>
</evidence>
<comment type="subcellular location">
    <subcellularLocation>
        <location evidence="2">Membrane</location>
        <topology evidence="2">Single-pass membrane protein</topology>
    </subcellularLocation>
</comment>
<keyword evidence="10" id="KW-0833">Ubl conjugation pathway</keyword>
<dbReference type="InterPro" id="IPR044600">
    <property type="entry name" value="ATL1/ATL16-like"/>
</dbReference>
<dbReference type="GO" id="GO:0061630">
    <property type="term" value="F:ubiquitin protein ligase activity"/>
    <property type="evidence" value="ECO:0007669"/>
    <property type="project" value="UniProtKB-EC"/>
</dbReference>
<dbReference type="PANTHER" id="PTHR46913:SF19">
    <property type="entry name" value="RING-TYPE E3 UBIQUITIN TRANSFERASE"/>
    <property type="match status" value="1"/>
</dbReference>
<evidence type="ECO:0000256" key="6">
    <source>
        <dbReference type="ARBA" id="ARBA00022692"/>
    </source>
</evidence>
<dbReference type="SMART" id="SM00184">
    <property type="entry name" value="RING"/>
    <property type="match status" value="1"/>
</dbReference>
<evidence type="ECO:0000313" key="19">
    <source>
        <dbReference type="EMBL" id="KAK1278335.1"/>
    </source>
</evidence>
<dbReference type="PANTHER" id="PTHR46913">
    <property type="entry name" value="RING-H2 FINGER PROTEIN ATL16"/>
    <property type="match status" value="1"/>
</dbReference>
<feature type="region of interest" description="Disordered" evidence="16">
    <location>
        <begin position="252"/>
        <end position="297"/>
    </location>
</feature>
<evidence type="ECO:0000256" key="11">
    <source>
        <dbReference type="ARBA" id="ARBA00022833"/>
    </source>
</evidence>
<feature type="domain" description="RING-type" evidence="18">
    <location>
        <begin position="177"/>
        <end position="219"/>
    </location>
</feature>
<comment type="caution">
    <text evidence="19">The sequence shown here is derived from an EMBL/GenBank/DDBJ whole genome shotgun (WGS) entry which is preliminary data.</text>
</comment>
<dbReference type="Pfam" id="PF13639">
    <property type="entry name" value="zf-RING_2"/>
    <property type="match status" value="1"/>
</dbReference>
<sequence length="361" mass="38812">MALHSQILYDHLSSPPPPPPVLYPNATDYCNYSLYVDCSPCANGQTYCGEFGVNCTYYLSHCVAPPPPPSGHSNQPLTPLLISLVSALGAAALLLIVCYLVVLRFRSIRRNRVSSAAGGGPPPPDLNSNFDDDDDEEEPPIHHVWYVRTLGLDESVIGSIAACVYKRGEGLIDGSDCSVCLNEFRDGELVRLLPKCSHAFHQSCIDTWLRSHVNCPLCRAPIVAPPAPPPPPSAAPDPPAPEVVVPVGDEVEPEPVKDLGSSSSNSAGSAHVEIRISSDLDRRSAEEMQPVRRSVSMDSSHAALVSLMIANALPRKQTARDPKGGSLQKGPALMKRSFSSGRKVFLSRNCGRSHSNPILPF</sequence>
<proteinExistence type="inferred from homology"/>
<evidence type="ECO:0000256" key="2">
    <source>
        <dbReference type="ARBA" id="ARBA00004167"/>
    </source>
</evidence>
<evidence type="ECO:0000256" key="15">
    <source>
        <dbReference type="PROSITE-ProRule" id="PRU00175"/>
    </source>
</evidence>
<evidence type="ECO:0000256" key="16">
    <source>
        <dbReference type="SAM" id="MobiDB-lite"/>
    </source>
</evidence>
<keyword evidence="7" id="KW-0479">Metal-binding</keyword>
<feature type="compositionally biased region" description="Basic and acidic residues" evidence="16">
    <location>
        <begin position="272"/>
        <end position="290"/>
    </location>
</feature>
<evidence type="ECO:0000256" key="5">
    <source>
        <dbReference type="ARBA" id="ARBA00022679"/>
    </source>
</evidence>
<keyword evidence="11" id="KW-0862">Zinc</keyword>
<gene>
    <name evidence="19" type="ORF">QJS04_geneDACA019661</name>
</gene>
<dbReference type="GO" id="GO:0016567">
    <property type="term" value="P:protein ubiquitination"/>
    <property type="evidence" value="ECO:0007669"/>
    <property type="project" value="InterPro"/>
</dbReference>
<dbReference type="Gene3D" id="3.30.40.10">
    <property type="entry name" value="Zinc/RING finger domain, C3HC4 (zinc finger)"/>
    <property type="match status" value="1"/>
</dbReference>
<keyword evidence="9 15" id="KW-0863">Zinc-finger</keyword>